<proteinExistence type="predicted"/>
<keyword evidence="2" id="KW-1185">Reference proteome</keyword>
<dbReference type="GeneID" id="43607897"/>
<name>A0A7J6ISU3_COLFN</name>
<dbReference type="Proteomes" id="UP000011096">
    <property type="component" value="Unassembled WGS sequence"/>
</dbReference>
<reference evidence="1 2" key="1">
    <citation type="submission" date="2012-08" db="EMBL/GenBank/DDBJ databases">
        <authorList>
            <person name="Gan P.H.P."/>
            <person name="Ikeda K."/>
            <person name="Irieda H."/>
            <person name="Narusaka M."/>
            <person name="O'Connell R.J."/>
            <person name="Narusaka Y."/>
            <person name="Takano Y."/>
            <person name="Kubo Y."/>
            <person name="Shirasu K."/>
        </authorList>
    </citation>
    <scope>NUCLEOTIDE SEQUENCE [LARGE SCALE GENOMIC DNA]</scope>
    <source>
        <strain evidence="1 2">Nara gc5</strain>
    </source>
</reference>
<protein>
    <submittedName>
        <fullName evidence="1">Uncharacterized protein</fullName>
    </submittedName>
</protein>
<dbReference type="AlphaFoldDB" id="A0A7J6ISU3"/>
<gene>
    <name evidence="1" type="ORF">CGGC5_v011660</name>
</gene>
<evidence type="ECO:0000313" key="2">
    <source>
        <dbReference type="Proteomes" id="UP000011096"/>
    </source>
</evidence>
<sequence>MQSTRILPEYQPAGLLYPAVTLVHLPKGTDQDSAEKNLITSSGNLYSRATMVKATGMHAMSANHLH</sequence>
<accession>A0A7J6ISU3</accession>
<dbReference type="RefSeq" id="XP_066007889.1">
    <property type="nucleotide sequence ID" value="XM_066152561.1"/>
</dbReference>
<comment type="caution">
    <text evidence="1">The sequence shown here is derived from an EMBL/GenBank/DDBJ whole genome shotgun (WGS) entry which is preliminary data.</text>
</comment>
<evidence type="ECO:0000313" key="1">
    <source>
        <dbReference type="EMBL" id="KAF4478942.1"/>
    </source>
</evidence>
<reference evidence="1 2" key="2">
    <citation type="submission" date="2020-04" db="EMBL/GenBank/DDBJ databases">
        <title>Genome sequencing and assembly of multiple isolates from the Colletotrichum gloeosporioides species complex.</title>
        <authorList>
            <person name="Gan P."/>
            <person name="Shirasu K."/>
        </authorList>
    </citation>
    <scope>NUCLEOTIDE SEQUENCE [LARGE SCALE GENOMIC DNA]</scope>
    <source>
        <strain evidence="1 2">Nara gc5</strain>
    </source>
</reference>
<dbReference type="InParanoid" id="A0A7J6ISU3"/>
<organism evidence="1 2">
    <name type="scientific">Colletotrichum fructicola (strain Nara gc5)</name>
    <name type="common">Anthracnose fungus</name>
    <name type="synonym">Colletotrichum gloeosporioides (strain Nara gc5)</name>
    <dbReference type="NCBI Taxonomy" id="1213859"/>
    <lineage>
        <taxon>Eukaryota</taxon>
        <taxon>Fungi</taxon>
        <taxon>Dikarya</taxon>
        <taxon>Ascomycota</taxon>
        <taxon>Pezizomycotina</taxon>
        <taxon>Sordariomycetes</taxon>
        <taxon>Hypocreomycetidae</taxon>
        <taxon>Glomerellales</taxon>
        <taxon>Glomerellaceae</taxon>
        <taxon>Colletotrichum</taxon>
        <taxon>Colletotrichum gloeosporioides species complex</taxon>
    </lineage>
</organism>
<dbReference type="EMBL" id="ANPB02000007">
    <property type="protein sequence ID" value="KAF4478942.1"/>
    <property type="molecule type" value="Genomic_DNA"/>
</dbReference>